<reference evidence="1 2" key="1">
    <citation type="submission" date="2020-03" db="EMBL/GenBank/DDBJ databases">
        <title>Assessment of the enzymatic potential of alkaline-tolerant lipase obtained from Bacillus luteus H11 (technogenic soil) for the bioremediation of saline soils contaminated with petroleum substances.</title>
        <authorList>
            <person name="Kalwasinska A."/>
        </authorList>
    </citation>
    <scope>NUCLEOTIDE SEQUENCE [LARGE SCALE GENOMIC DNA]</scope>
    <source>
        <strain evidence="1 2">H11</strain>
    </source>
</reference>
<dbReference type="PANTHER" id="PTHR35368">
    <property type="entry name" value="HYDROPEROXIDE REDUCTASE"/>
    <property type="match status" value="1"/>
</dbReference>
<dbReference type="Pfam" id="PF02566">
    <property type="entry name" value="OsmC"/>
    <property type="match status" value="1"/>
</dbReference>
<dbReference type="SUPFAM" id="SSF82784">
    <property type="entry name" value="OsmC-like"/>
    <property type="match status" value="1"/>
</dbReference>
<evidence type="ECO:0000313" key="2">
    <source>
        <dbReference type="Proteomes" id="UP000752012"/>
    </source>
</evidence>
<dbReference type="AlphaFoldDB" id="A0A969PQK6"/>
<dbReference type="Proteomes" id="UP000752012">
    <property type="component" value="Unassembled WGS sequence"/>
</dbReference>
<name>A0A969PQK6_9BACI</name>
<dbReference type="Gene3D" id="3.30.300.20">
    <property type="match status" value="1"/>
</dbReference>
<comment type="caution">
    <text evidence="1">The sequence shown here is derived from an EMBL/GenBank/DDBJ whole genome shotgun (WGS) entry which is preliminary data.</text>
</comment>
<dbReference type="RefSeq" id="WP_168008172.1">
    <property type="nucleotide sequence ID" value="NZ_JAATHJ010000024.1"/>
</dbReference>
<organism evidence="1 2">
    <name type="scientific">Alkalicoccus luteus</name>
    <dbReference type="NCBI Taxonomy" id="1237094"/>
    <lineage>
        <taxon>Bacteria</taxon>
        <taxon>Bacillati</taxon>
        <taxon>Bacillota</taxon>
        <taxon>Bacilli</taxon>
        <taxon>Bacillales</taxon>
        <taxon>Bacillaceae</taxon>
        <taxon>Alkalicoccus</taxon>
    </lineage>
</organism>
<dbReference type="InterPro" id="IPR003718">
    <property type="entry name" value="OsmC/Ohr_fam"/>
</dbReference>
<proteinExistence type="predicted"/>
<dbReference type="EMBL" id="JAATHJ010000024">
    <property type="protein sequence ID" value="NJP38562.1"/>
    <property type="molecule type" value="Genomic_DNA"/>
</dbReference>
<evidence type="ECO:0000313" key="1">
    <source>
        <dbReference type="EMBL" id="NJP38562.1"/>
    </source>
</evidence>
<accession>A0A969PQK6</accession>
<dbReference type="InterPro" id="IPR015946">
    <property type="entry name" value="KH_dom-like_a/b"/>
</dbReference>
<dbReference type="InterPro" id="IPR052924">
    <property type="entry name" value="OsmC/Ohr_hydroprdx_reductase"/>
</dbReference>
<protein>
    <submittedName>
        <fullName evidence="1">OsmC family protein</fullName>
    </submittedName>
</protein>
<sequence>MKRVDFEVAGTGQGMKTEVASDKHTIVIDEPPAMGGNDEGQDPLTNLLASLAGCENVIAHMVADEMDFNLDKIDFKVSGYIDLRGLQGEEGVKPYFQEVTVKAAVHTDESDERIDELQRKTDARCPVYTTLEAAGIPLQTDWTKA</sequence>
<dbReference type="PANTHER" id="PTHR35368:SF1">
    <property type="entry name" value="HYDROPEROXIDE REDUCTASE"/>
    <property type="match status" value="1"/>
</dbReference>
<keyword evidence="2" id="KW-1185">Reference proteome</keyword>
<gene>
    <name evidence="1" type="ORF">HCN83_13270</name>
</gene>
<dbReference type="InterPro" id="IPR036102">
    <property type="entry name" value="OsmC/Ohrsf"/>
</dbReference>